<gene>
    <name evidence="1" type="ORF">C3744_29205</name>
</gene>
<dbReference type="EMBL" id="PQWM01000073">
    <property type="protein sequence ID" value="RDZ05836.1"/>
    <property type="molecule type" value="Genomic_DNA"/>
</dbReference>
<organism evidence="1 2">
    <name type="scientific">Priestia megaterium</name>
    <name type="common">Bacillus megaterium</name>
    <dbReference type="NCBI Taxonomy" id="1404"/>
    <lineage>
        <taxon>Bacteria</taxon>
        <taxon>Bacillati</taxon>
        <taxon>Bacillota</taxon>
        <taxon>Bacilli</taxon>
        <taxon>Bacillales</taxon>
        <taxon>Bacillaceae</taxon>
        <taxon>Priestia</taxon>
    </lineage>
</organism>
<dbReference type="RefSeq" id="WP_116079004.1">
    <property type="nucleotide sequence ID" value="NZ_CP187641.1"/>
</dbReference>
<proteinExistence type="predicted"/>
<protein>
    <submittedName>
        <fullName evidence="1">Uncharacterized protein</fullName>
    </submittedName>
</protein>
<comment type="caution">
    <text evidence="1">The sequence shown here is derived from an EMBL/GenBank/DDBJ whole genome shotgun (WGS) entry which is preliminary data.</text>
</comment>
<dbReference type="AlphaFoldDB" id="A0A3D8WTX0"/>
<dbReference type="Proteomes" id="UP000256519">
    <property type="component" value="Unassembled WGS sequence"/>
</dbReference>
<name>A0A3D8WTX0_PRIMG</name>
<evidence type="ECO:0000313" key="1">
    <source>
        <dbReference type="EMBL" id="RDZ05836.1"/>
    </source>
</evidence>
<reference evidence="1" key="1">
    <citation type="journal article" date="2018" name="Appl. Environ. Microbiol.">
        <title>Antimicrobial susceptibility testing and tentative epidemiological cut-off values of five Bacillus species relevant for use as animal feed additives or for plant protection.</title>
        <authorList>
            <person name="Agerso Y."/>
            <person name="Stuer-Lauridsen B."/>
            <person name="Bjerre K."/>
            <person name="Jensen M.G."/>
            <person name="Johansen E."/>
            <person name="Bennedsen M."/>
            <person name="Brockmann E."/>
            <person name="Nielsen B."/>
        </authorList>
    </citation>
    <scope>NUCLEOTIDE SEQUENCE [LARGE SCALE GENOMIC DNA]</scope>
    <source>
        <strain evidence="1">CHCC20162</strain>
    </source>
</reference>
<evidence type="ECO:0000313" key="2">
    <source>
        <dbReference type="Proteomes" id="UP000256519"/>
    </source>
</evidence>
<sequence>MTKNFEFKTLYLNEDGATKHYTVKCTRENFEKIVDVRNILGNIHIPNLTQQFEGLNSVGRIGLGNQLKDYIEKQ</sequence>
<accession>A0A3D8WTX0</accession>